<dbReference type="RefSeq" id="WP_264434903.1">
    <property type="nucleotide sequence ID" value="NZ_CP081495.1"/>
</dbReference>
<dbReference type="Proteomes" id="UP001163328">
    <property type="component" value="Chromosome"/>
</dbReference>
<evidence type="ECO:0000313" key="5">
    <source>
        <dbReference type="Proteomes" id="UP001163328"/>
    </source>
</evidence>
<evidence type="ECO:0000256" key="1">
    <source>
        <dbReference type="SAM" id="MobiDB-lite"/>
    </source>
</evidence>
<name>A0ABY6M1P3_9FLAO</name>
<evidence type="ECO:0000256" key="2">
    <source>
        <dbReference type="SAM" id="SignalP"/>
    </source>
</evidence>
<feature type="domain" description="DUF8202" evidence="3">
    <location>
        <begin position="1515"/>
        <end position="1697"/>
    </location>
</feature>
<feature type="region of interest" description="Disordered" evidence="1">
    <location>
        <begin position="1864"/>
        <end position="1887"/>
    </location>
</feature>
<feature type="chain" id="PRO_5047273167" description="DUF8202 domain-containing protein" evidence="2">
    <location>
        <begin position="27"/>
        <end position="2326"/>
    </location>
</feature>
<gene>
    <name evidence="4" type="ORF">K5I29_05515</name>
</gene>
<evidence type="ECO:0000259" key="3">
    <source>
        <dbReference type="Pfam" id="PF26628"/>
    </source>
</evidence>
<proteinExistence type="predicted"/>
<keyword evidence="2" id="KW-0732">Signal</keyword>
<reference evidence="4" key="1">
    <citation type="submission" date="2021-08" db="EMBL/GenBank/DDBJ databases">
        <title>Flavobacterium sp. strain CC-SYL302.</title>
        <authorList>
            <person name="Lin S.-Y."/>
            <person name="Lee T.-H."/>
            <person name="Young C.-C."/>
        </authorList>
    </citation>
    <scope>NUCLEOTIDE SEQUENCE</scope>
    <source>
        <strain evidence="4">CC-SYL302</strain>
    </source>
</reference>
<feature type="domain" description="DUF8202" evidence="3">
    <location>
        <begin position="1076"/>
        <end position="1264"/>
    </location>
</feature>
<feature type="domain" description="DUF8202" evidence="3">
    <location>
        <begin position="658"/>
        <end position="849"/>
    </location>
</feature>
<sequence>MKKQHYRCQKWLGLLFFLAFSMLANAQEKPGGTSLEVELWLKAENVPAADSTYVYQWQDASGKGRSFAQNGTQPVPVLFFDGMNYYPRLHLSENNTKLIGPTNIMDNTKEYYIYHVSKSNATTTAAVLSFNEELNNSYGWRGLTTHPWLYSGGDRDATLGIGKPYSINSAFTPNQSSTNTYLYVDGVKNVFTNTGRVFSTSSTNRMIIGNTNTGTSWPFYGDINEIIVLSAPKGTGAPNDADVLKVNSYLALKYGTTLKSLDGASVSNYLASDNSVFWNASANTAYNTNVFGLGRDDASGLNQKQAESIKEPGITVFIDELSYLNNANNGVITTDKSFLLLGSNGQGGDMDYVYPENTTYLNGNLPSPVNKRSLKILRAQNTNGFGTVNFKLSRQMRQVQFVLVSTTEDFIPGTTRFYPVEDGIVANVAINDGDFVGFGLQRGSFATNNIKAELWLDATKIDLENTEHVDIWYDVSGNVHDFVKNGTNDIPVFDIQGGMNFNPKVDFSESNGTKLVGKDVLVDANRSYYVFTVSRTEANGNQTVFSLRNTTVGSTGWRGTPAHPWVYSGSDRDGNNNGKLFGINVGYFPNKTTSEAAVFSSGIKQLFNSADNRLNAGTNIPVLGARDTGSAYSLNGYVSEVLVYSTPHTESLDDNFVHRINSYLAIKYGITLLPEDNNAATGVEYLASDGSVIWHGKTIKTHNQHIFGLGRDSGSGLYQKQATNYEYNSVIAYLGNLEEANLNNNSVVADNNFLLFGSNGLIGGETYSQLANTTYANGTTITKDIFERYKRTLRVNKTGTGIGPINLKLANDLAAVPYILVSSSEAFDPGATRLYPVVNGVAKDVELNDNDYIGFVLDRKSPGGSQFDVELWLKAEDIALNDGANLNLWFDQSLYSRDFKKNGIVSSPKFFVNDGLNFYPRVLINRNSLINDTNLTQANKEYYIYHVSTNHSEANTTGVLFTFNRGTWNNSYGWSNQSPWLYSNGDHNTIAFGNKTTAVSAAFNPNKTGAGFNSYLYANGKLDVFANASRVSATAGQMVFGDQNGSGTYYPFNGDVSEVIVLSAPLGTGSPSATDVQKVNSYLSLKYGITLFAEDGLNTSTYLASDNTVIWDATANTGYNNNVFGIGRDDLSGLNQKQSRSYNDGRITAYIGNFENLNRDNLGSIASDKSFLLFGNNNGKGFEKYEYEVDAQFANAKITERINARHRYTLKAQNTNNFEAINMAVNIGAMYVLVSSDPTFAPQSTNVYPVSEENIVENLQINSGDYVGFATYAVGPGGVIDGLSVWLVANTENIDLAGNKNVNVWRDVSPFGKDYSYDAVQLNGKQYPQYIDCSPLMNFRPAVEFSQSSYLAIYGDLRNPAPMAVNTPDEFTTFTVYNSYESGGTRYYTHGFGGVVPNSAITRYPAMGFYPPNGAGRLRNDGAGETNVNGDTPGFERGATAFQMINTKSGTRTIRGTATHDFGQTSDVADGGFNFGTGFRLASGGTIGGASINDASFKGLLSEVFFFDRTLTSAEQEAIRSYVGSKYAITLKNVNGTDNFDYKLSDGRIVWNGTDAKNVPFHHNVAGLIRDDNAGLHINIARSTDKESIVTMFAGDQVCNDNQSALTNDFSALFWGNNNKPLNESINYDPNDQTICGEISSKIERVWMVEKTNLPTQKVTLRAGGADFLYQGDGFEVFLLVADTPDKLQSNQWDQIIPGSFVNGEHQFTYTFTDKYTYFTFAAKNIPGICESCEFTGTKKLDFRRVNWPTPGEKSRSIDLGDDFMVNVNVTDASNVLRNRYPRTGSSNTLRLDRGGIAAVTTNINFTNATNEPISASTTFEIFNIDRTGAYNLDDVIVKGYCGTGAITPKVSYVYGRFPDRSSYSSSTSNATQAHGKAKARGERYSGGVGYTNQRGRMLIHFDQPVERIEITYAVDGPTNNYTKRIGIGPMELTCVKVAPLPEPNDEGLIFTKQGTQELELCEDVSYVFQIINTNCGIKPVNFSDQLPAGMYWDPNSLIIDSDAISENDILFNGGKVDLQNIQVPGGAQSFVFRLTAKFEDTATAGNYINTSSITYDRIANGPETLPSTDRFTGLPETVTVATSNSARPEGLDTTLRADSSCFNLDQTLEFTLTLNNKNAFALTNTLIGFDFDQEGFSLVPGSISATGITLNTALTDELLSYEGLVIPAGVSTIKFKIKASASKADFDIDALTTDPTDQIIAYDVFIDSDDICIANLSQSGELILPYCTYCTKPPMTPTGNVFKPSSVGISLLPVNGIQEFNNWPTSVPNGYLVINSTKNAFVLTRTTPDKIANPIEGMVIYNTNENCLSLFNGTTWVCIQRDCAL</sequence>
<accession>A0ABY6M1P3</accession>
<feature type="domain" description="DUF8202" evidence="3">
    <location>
        <begin position="244"/>
        <end position="433"/>
    </location>
</feature>
<dbReference type="EMBL" id="CP081495">
    <property type="protein sequence ID" value="UYW02356.1"/>
    <property type="molecule type" value="Genomic_DNA"/>
</dbReference>
<dbReference type="InterPro" id="IPR058515">
    <property type="entry name" value="DUF8202"/>
</dbReference>
<organism evidence="4 5">
    <name type="scientific">Flavobacterium agricola</name>
    <dbReference type="NCBI Taxonomy" id="2870839"/>
    <lineage>
        <taxon>Bacteria</taxon>
        <taxon>Pseudomonadati</taxon>
        <taxon>Bacteroidota</taxon>
        <taxon>Flavobacteriia</taxon>
        <taxon>Flavobacteriales</taxon>
        <taxon>Flavobacteriaceae</taxon>
        <taxon>Flavobacterium</taxon>
    </lineage>
</organism>
<dbReference type="Pfam" id="PF26628">
    <property type="entry name" value="DUF8202"/>
    <property type="match status" value="4"/>
</dbReference>
<keyword evidence="5" id="KW-1185">Reference proteome</keyword>
<feature type="signal peptide" evidence="2">
    <location>
        <begin position="1"/>
        <end position="26"/>
    </location>
</feature>
<evidence type="ECO:0000313" key="4">
    <source>
        <dbReference type="EMBL" id="UYW02356.1"/>
    </source>
</evidence>
<protein>
    <recommendedName>
        <fullName evidence="3">DUF8202 domain-containing protein</fullName>
    </recommendedName>
</protein>